<feature type="region of interest" description="Disordered" evidence="2">
    <location>
        <begin position="1"/>
        <end position="100"/>
    </location>
</feature>
<gene>
    <name evidence="4" type="ORF">SO694_00044026</name>
</gene>
<name>A0ABR1G7H8_AURAN</name>
<feature type="compositionally biased region" description="Basic and acidic residues" evidence="2">
    <location>
        <begin position="71"/>
        <end position="80"/>
    </location>
</feature>
<feature type="region of interest" description="Disordered" evidence="2">
    <location>
        <begin position="426"/>
        <end position="447"/>
    </location>
</feature>
<feature type="coiled-coil region" evidence="1">
    <location>
        <begin position="518"/>
        <end position="550"/>
    </location>
</feature>
<dbReference type="CDD" id="cd16655">
    <property type="entry name" value="RING-Ubox_WDSUB1-like"/>
    <property type="match status" value="1"/>
</dbReference>
<keyword evidence="5" id="KW-1185">Reference proteome</keyword>
<dbReference type="Proteomes" id="UP001363151">
    <property type="component" value="Unassembled WGS sequence"/>
</dbReference>
<feature type="region of interest" description="Disordered" evidence="2">
    <location>
        <begin position="165"/>
        <end position="197"/>
    </location>
</feature>
<evidence type="ECO:0000313" key="5">
    <source>
        <dbReference type="Proteomes" id="UP001363151"/>
    </source>
</evidence>
<feature type="compositionally biased region" description="Low complexity" evidence="2">
    <location>
        <begin position="165"/>
        <end position="190"/>
    </location>
</feature>
<proteinExistence type="predicted"/>
<feature type="compositionally biased region" description="Low complexity" evidence="2">
    <location>
        <begin position="1"/>
        <end position="10"/>
    </location>
</feature>
<accession>A0ABR1G7H8</accession>
<evidence type="ECO:0000256" key="2">
    <source>
        <dbReference type="SAM" id="MobiDB-lite"/>
    </source>
</evidence>
<organism evidence="4 5">
    <name type="scientific">Aureococcus anophagefferens</name>
    <name type="common">Harmful bloom alga</name>
    <dbReference type="NCBI Taxonomy" id="44056"/>
    <lineage>
        <taxon>Eukaryota</taxon>
        <taxon>Sar</taxon>
        <taxon>Stramenopiles</taxon>
        <taxon>Ochrophyta</taxon>
        <taxon>Pelagophyceae</taxon>
        <taxon>Pelagomonadales</taxon>
        <taxon>Pelagomonadaceae</taxon>
        <taxon>Aureococcus</taxon>
    </lineage>
</organism>
<evidence type="ECO:0000259" key="3">
    <source>
        <dbReference type="PROSITE" id="PS51698"/>
    </source>
</evidence>
<dbReference type="Gene3D" id="3.30.40.10">
    <property type="entry name" value="Zinc/RING finger domain, C3HC4 (zinc finger)"/>
    <property type="match status" value="1"/>
</dbReference>
<feature type="region of interest" description="Disordered" evidence="2">
    <location>
        <begin position="553"/>
        <end position="573"/>
    </location>
</feature>
<evidence type="ECO:0000313" key="4">
    <source>
        <dbReference type="EMBL" id="KAK7249049.1"/>
    </source>
</evidence>
<dbReference type="SMART" id="SM00504">
    <property type="entry name" value="Ubox"/>
    <property type="match status" value="1"/>
</dbReference>
<feature type="compositionally biased region" description="Basic residues" evidence="2">
    <location>
        <begin position="553"/>
        <end position="572"/>
    </location>
</feature>
<protein>
    <recommendedName>
        <fullName evidence="3">U-box domain-containing protein</fullName>
    </recommendedName>
</protein>
<feature type="compositionally biased region" description="Low complexity" evidence="2">
    <location>
        <begin position="18"/>
        <end position="33"/>
    </location>
</feature>
<dbReference type="InterPro" id="IPR052085">
    <property type="entry name" value="WD-SAM-U-box"/>
</dbReference>
<feature type="compositionally biased region" description="Acidic residues" evidence="2">
    <location>
        <begin position="47"/>
        <end position="70"/>
    </location>
</feature>
<dbReference type="PROSITE" id="PS51698">
    <property type="entry name" value="U_BOX"/>
    <property type="match status" value="1"/>
</dbReference>
<feature type="domain" description="U-box" evidence="3">
    <location>
        <begin position="631"/>
        <end position="691"/>
    </location>
</feature>
<sequence length="691" mass="74394">MGQSASSDTSTPPPPAATKPAPRACAKPADPARIAALLIEFLPAPRDDDDDDDGAETEDYASDDDDSLDDIVERVDDRSAKRQKRPATRSRGTAPERKPAECVAALAAASKATRAMIGPGVVAWGVARLEASLGAFETGYADVGGERVHRWPAIELGGASAQRASSARAASPLSSSARATSCRGSGTSRAGARRAPRTDAAEAADALAYELGGLLAAEARGDALNAPWAALWRQLSAAFLCDRDDGEPVHHDCYPWYHLDCPHNVAAAEDLAAGLIATCVAVASATAPRRLGTFEQRAAPRAARFVTWLEQLPTLTEALQAADADPELLRCGAFEALARVACHAATPTVVVAEAGACLVFRRESREDAARTWARAKGWRFLVRAVRRVRRATEAKRWGDAVAPEDDDRLKLFAILSVVAACAAAPPEADADDGGRRRPRRLRPRTAPGAPFAGLLLTALCEHDAPDDDYTFEGDDVPPSFAVSRALFAKEFERARGRKGGFVAARILQRKLTGHNPTVDKEELREREAQAESAEAELLALLDDEEGARARTAAAKKKKKKKKKGRRRIRPRSGAKDANAIVSALAAPVEARFAPARRGRLSGTVLWFNKSHGFAGDRVLYDVTRFKGRDNFELMEDPVIAADGHTYERRAIAAWFERRRTSPITNEALPNLDLVPAHAIRSMIARYRATAS</sequence>
<dbReference type="Pfam" id="PF04564">
    <property type="entry name" value="U-box"/>
    <property type="match status" value="1"/>
</dbReference>
<dbReference type="PANTHER" id="PTHR46573:SF1">
    <property type="entry name" value="WD REPEAT, SAM AND U-BOX DOMAIN-CONTAINING PROTEIN 1"/>
    <property type="match status" value="1"/>
</dbReference>
<evidence type="ECO:0000256" key="1">
    <source>
        <dbReference type="SAM" id="Coils"/>
    </source>
</evidence>
<dbReference type="InterPro" id="IPR013083">
    <property type="entry name" value="Znf_RING/FYVE/PHD"/>
</dbReference>
<keyword evidence="1" id="KW-0175">Coiled coil</keyword>
<comment type="caution">
    <text evidence="4">The sequence shown here is derived from an EMBL/GenBank/DDBJ whole genome shotgun (WGS) entry which is preliminary data.</text>
</comment>
<dbReference type="SUPFAM" id="SSF57850">
    <property type="entry name" value="RING/U-box"/>
    <property type="match status" value="1"/>
</dbReference>
<dbReference type="InterPro" id="IPR003613">
    <property type="entry name" value="Ubox_domain"/>
</dbReference>
<dbReference type="EMBL" id="JBBJCI010000083">
    <property type="protein sequence ID" value="KAK7249049.1"/>
    <property type="molecule type" value="Genomic_DNA"/>
</dbReference>
<dbReference type="PANTHER" id="PTHR46573">
    <property type="entry name" value="WD REPEAT, SAM AND U-BOX DOMAIN-CONTAINING PROTEIN 1"/>
    <property type="match status" value="1"/>
</dbReference>
<reference evidence="4 5" key="1">
    <citation type="submission" date="2024-03" db="EMBL/GenBank/DDBJ databases">
        <title>Aureococcus anophagefferens CCMP1851 and Kratosvirus quantuckense: Draft genome of a second virus-susceptible host strain in the model system.</title>
        <authorList>
            <person name="Chase E."/>
            <person name="Truchon A.R."/>
            <person name="Schepens W."/>
            <person name="Wilhelm S.W."/>
        </authorList>
    </citation>
    <scope>NUCLEOTIDE SEQUENCE [LARGE SCALE GENOMIC DNA]</scope>
    <source>
        <strain evidence="4 5">CCMP1851</strain>
    </source>
</reference>